<keyword evidence="1" id="KW-0472">Membrane</keyword>
<comment type="caution">
    <text evidence="2">The sequence shown here is derived from an EMBL/GenBank/DDBJ whole genome shotgun (WGS) entry which is preliminary data.</text>
</comment>
<protein>
    <submittedName>
        <fullName evidence="2">Uncharacterized protein</fullName>
    </submittedName>
</protein>
<keyword evidence="1" id="KW-0812">Transmembrane</keyword>
<evidence type="ECO:0000256" key="1">
    <source>
        <dbReference type="SAM" id="Phobius"/>
    </source>
</evidence>
<dbReference type="Proteomes" id="UP001310022">
    <property type="component" value="Unassembled WGS sequence"/>
</dbReference>
<gene>
    <name evidence="2" type="ORF">PEDI_51760</name>
</gene>
<keyword evidence="3" id="KW-1185">Reference proteome</keyword>
<name>A0AAN4W4B3_9BACT</name>
<proteinExistence type="predicted"/>
<evidence type="ECO:0000313" key="3">
    <source>
        <dbReference type="Proteomes" id="UP001310022"/>
    </source>
</evidence>
<keyword evidence="1" id="KW-1133">Transmembrane helix</keyword>
<organism evidence="2 3">
    <name type="scientific">Persicobacter diffluens</name>
    <dbReference type="NCBI Taxonomy" id="981"/>
    <lineage>
        <taxon>Bacteria</taxon>
        <taxon>Pseudomonadati</taxon>
        <taxon>Bacteroidota</taxon>
        <taxon>Cytophagia</taxon>
        <taxon>Cytophagales</taxon>
        <taxon>Persicobacteraceae</taxon>
        <taxon>Persicobacter</taxon>
    </lineage>
</organism>
<dbReference type="RefSeq" id="WP_338239687.1">
    <property type="nucleotide sequence ID" value="NZ_BQKE01000006.1"/>
</dbReference>
<reference evidence="2 3" key="1">
    <citation type="submission" date="2021-12" db="EMBL/GenBank/DDBJ databases">
        <title>Genome sequencing of bacteria with rrn-lacking chromosome and rrn-plasmid.</title>
        <authorList>
            <person name="Anda M."/>
            <person name="Iwasaki W."/>
        </authorList>
    </citation>
    <scope>NUCLEOTIDE SEQUENCE [LARGE SCALE GENOMIC DNA]</scope>
    <source>
        <strain evidence="2 3">NBRC 15940</strain>
    </source>
</reference>
<evidence type="ECO:0000313" key="2">
    <source>
        <dbReference type="EMBL" id="GJM64624.1"/>
    </source>
</evidence>
<sequence>MKANDYSKKDQQKEPSRFFEKLQKKSEQHKAATLGMVVLLFVLSFIGNEMYYRTRPKPDTDFTPLARKLSDTQESFTEIDKWHQLEAQLTALLEKDSLTTEDSLLLKQIEKEISYETD</sequence>
<dbReference type="AlphaFoldDB" id="A0AAN4W4B3"/>
<dbReference type="EMBL" id="BQKE01000006">
    <property type="protein sequence ID" value="GJM64624.1"/>
    <property type="molecule type" value="Genomic_DNA"/>
</dbReference>
<feature type="transmembrane region" description="Helical" evidence="1">
    <location>
        <begin position="31"/>
        <end position="52"/>
    </location>
</feature>
<accession>A0AAN4W4B3</accession>